<evidence type="ECO:0000256" key="4">
    <source>
        <dbReference type="ARBA" id="ARBA00012477"/>
    </source>
</evidence>
<dbReference type="PANTHER" id="PTHR12553">
    <property type="entry name" value="ZINC PHOSPHODIESTERASE ELAC PROTEIN 2"/>
    <property type="match status" value="1"/>
</dbReference>
<dbReference type="EC" id="3.1.26.11" evidence="4"/>
<sequence>PPQVPSPLRRLLPLSQTLAPAPLLYLSRRLFFSSVSAPRPPFTRAAGIRPLVCRGQASRHHLRRGNSTARKEPEGMASGGGGGGKDAGVAFNKMRAEGRDVRKDRSMELKNRRANPISTTSYVQILGTGMDTQDTAPSILLFFDKQRFIFNAGEGLQRFCTEHKIKLSKIDHIFFTRVCSETAGGLPGLVLTLAGMGDEEIKGKFDPGKAQALGLERGPKYRELQLGNSVKTVAGRMVHPSEVLDPPIPGPIVLLVDCPTQYHMHELFLLQSLSRFYEDSSCQTENAKKVNCIIHLGPSSVTNTVDYQNWMKSFGTTQHIMAGHENKNMEVPILKGSARISSRLNFVCPQLFPSSGFWPVEPANGIDLEKNKSTSFQACESVAAANLLKVWCKRLELF</sequence>
<dbReference type="InterPro" id="IPR047151">
    <property type="entry name" value="RNZ2-like"/>
</dbReference>
<feature type="region of interest" description="Disordered" evidence="11">
    <location>
        <begin position="57"/>
        <end position="88"/>
    </location>
</feature>
<evidence type="ECO:0000256" key="3">
    <source>
        <dbReference type="ARBA" id="ARBA00007823"/>
    </source>
</evidence>
<dbReference type="SUPFAM" id="SSF56281">
    <property type="entry name" value="Metallo-hydrolase/oxidoreductase"/>
    <property type="match status" value="1"/>
</dbReference>
<evidence type="ECO:0000259" key="12">
    <source>
        <dbReference type="Pfam" id="PF13691"/>
    </source>
</evidence>
<keyword evidence="7" id="KW-0479">Metal-binding</keyword>
<reference evidence="13" key="3">
    <citation type="journal article" date="2017" name="Nature">
        <title>Genome sequence of the progenitor of the wheat D genome Aegilops tauschii.</title>
        <authorList>
            <person name="Luo M.C."/>
            <person name="Gu Y.Q."/>
            <person name="Puiu D."/>
            <person name="Wang H."/>
            <person name="Twardziok S.O."/>
            <person name="Deal K.R."/>
            <person name="Huo N."/>
            <person name="Zhu T."/>
            <person name="Wang L."/>
            <person name="Wang Y."/>
            <person name="McGuire P.E."/>
            <person name="Liu S."/>
            <person name="Long H."/>
            <person name="Ramasamy R.K."/>
            <person name="Rodriguez J.C."/>
            <person name="Van S.L."/>
            <person name="Yuan L."/>
            <person name="Wang Z."/>
            <person name="Xia Z."/>
            <person name="Xiao L."/>
            <person name="Anderson O.D."/>
            <person name="Ouyang S."/>
            <person name="Liang Y."/>
            <person name="Zimin A.V."/>
            <person name="Pertea G."/>
            <person name="Qi P."/>
            <person name="Bennetzen J.L."/>
            <person name="Dai X."/>
            <person name="Dawson M.W."/>
            <person name="Muller H.G."/>
            <person name="Kugler K."/>
            <person name="Rivarola-Duarte L."/>
            <person name="Spannagl M."/>
            <person name="Mayer K.F.X."/>
            <person name="Lu F.H."/>
            <person name="Bevan M.W."/>
            <person name="Leroy P."/>
            <person name="Li P."/>
            <person name="You F.M."/>
            <person name="Sun Q."/>
            <person name="Liu Z."/>
            <person name="Lyons E."/>
            <person name="Wicker T."/>
            <person name="Salzberg S.L."/>
            <person name="Devos K.M."/>
            <person name="Dvorak J."/>
        </authorList>
    </citation>
    <scope>NUCLEOTIDE SEQUENCE [LARGE SCALE GENOMIC DNA]</scope>
    <source>
        <strain evidence="13">cv. AL8/78</strain>
    </source>
</reference>
<evidence type="ECO:0000256" key="5">
    <source>
        <dbReference type="ARBA" id="ARBA00022694"/>
    </source>
</evidence>
<evidence type="ECO:0000256" key="2">
    <source>
        <dbReference type="ARBA" id="ARBA00001947"/>
    </source>
</evidence>
<evidence type="ECO:0000256" key="9">
    <source>
        <dbReference type="ARBA" id="ARBA00022801"/>
    </source>
</evidence>
<dbReference type="GO" id="GO:0046872">
    <property type="term" value="F:metal ion binding"/>
    <property type="evidence" value="ECO:0007669"/>
    <property type="project" value="UniProtKB-KW"/>
</dbReference>
<proteinExistence type="inferred from homology"/>
<dbReference type="Gene3D" id="3.60.15.10">
    <property type="entry name" value="Ribonuclease Z/Hydroxyacylglutathione hydrolase-like"/>
    <property type="match status" value="2"/>
</dbReference>
<reference evidence="14" key="2">
    <citation type="journal article" date="2017" name="Nat. Plants">
        <title>The Aegilops tauschii genome reveals multiple impacts of transposons.</title>
        <authorList>
            <person name="Zhao G."/>
            <person name="Zou C."/>
            <person name="Li K."/>
            <person name="Wang K."/>
            <person name="Li T."/>
            <person name="Gao L."/>
            <person name="Zhang X."/>
            <person name="Wang H."/>
            <person name="Yang Z."/>
            <person name="Liu X."/>
            <person name="Jiang W."/>
            <person name="Mao L."/>
            <person name="Kong X."/>
            <person name="Jiao Y."/>
            <person name="Jia J."/>
        </authorList>
    </citation>
    <scope>NUCLEOTIDE SEQUENCE [LARGE SCALE GENOMIC DNA]</scope>
    <source>
        <strain evidence="14">cv. AL8/78</strain>
    </source>
</reference>
<dbReference type="InterPro" id="IPR036866">
    <property type="entry name" value="RibonucZ/Hydroxyglut_hydro"/>
</dbReference>
<protein>
    <recommendedName>
        <fullName evidence="4">ribonuclease Z</fullName>
        <ecNumber evidence="4">3.1.26.11</ecNumber>
    </recommendedName>
</protein>
<comment type="cofactor">
    <cofactor evidence="2">
        <name>Zn(2+)</name>
        <dbReference type="ChEBI" id="CHEBI:29105"/>
    </cofactor>
</comment>
<accession>A0A453EIG6</accession>
<reference evidence="13" key="4">
    <citation type="submission" date="2019-03" db="UniProtKB">
        <authorList>
            <consortium name="EnsemblPlants"/>
        </authorList>
    </citation>
    <scope>IDENTIFICATION</scope>
</reference>
<comment type="catalytic activity">
    <reaction evidence="1">
        <text>Endonucleolytic cleavage of RNA, removing extra 3' nucleotides from tRNA precursor, generating 3' termini of tRNAs. A 3'-hydroxy group is left at the tRNA terminus and a 5'-phosphoryl group is left at the trailer molecule.</text>
        <dbReference type="EC" id="3.1.26.11"/>
    </reaction>
</comment>
<keyword evidence="6" id="KW-0540">Nuclease</keyword>
<reference evidence="14" key="1">
    <citation type="journal article" date="2014" name="Science">
        <title>Ancient hybridizations among the ancestral genomes of bread wheat.</title>
        <authorList>
            <consortium name="International Wheat Genome Sequencing Consortium,"/>
            <person name="Marcussen T."/>
            <person name="Sandve S.R."/>
            <person name="Heier L."/>
            <person name="Spannagl M."/>
            <person name="Pfeifer M."/>
            <person name="Jakobsen K.S."/>
            <person name="Wulff B.B."/>
            <person name="Steuernagel B."/>
            <person name="Mayer K.F."/>
            <person name="Olsen O.A."/>
        </authorList>
    </citation>
    <scope>NUCLEOTIDE SEQUENCE [LARGE SCALE GENOMIC DNA]</scope>
    <source>
        <strain evidence="14">cv. AL8/78</strain>
    </source>
</reference>
<feature type="domain" description="tRNase Z endonuclease" evidence="12">
    <location>
        <begin position="129"/>
        <end position="185"/>
    </location>
</feature>
<feature type="compositionally biased region" description="Gly residues" evidence="11">
    <location>
        <begin position="77"/>
        <end position="86"/>
    </location>
</feature>
<dbReference type="Pfam" id="PF13691">
    <property type="entry name" value="Lactamase_B_4"/>
    <property type="match status" value="1"/>
</dbReference>
<dbReference type="Gramene" id="AET3Gv20354600.9">
    <property type="protein sequence ID" value="AET3Gv20354600.9"/>
    <property type="gene ID" value="AET3Gv20354600"/>
</dbReference>
<reference evidence="13" key="5">
    <citation type="journal article" date="2021" name="G3 (Bethesda)">
        <title>Aegilops tauschii genome assembly Aet v5.0 features greater sequence contiguity and improved annotation.</title>
        <authorList>
            <person name="Wang L."/>
            <person name="Zhu T."/>
            <person name="Rodriguez J.C."/>
            <person name="Deal K.R."/>
            <person name="Dubcovsky J."/>
            <person name="McGuire P.E."/>
            <person name="Lux T."/>
            <person name="Spannagl M."/>
            <person name="Mayer K.F.X."/>
            <person name="Baldrich P."/>
            <person name="Meyers B.C."/>
            <person name="Huo N."/>
            <person name="Gu Y.Q."/>
            <person name="Zhou H."/>
            <person name="Devos K.M."/>
            <person name="Bennetzen J.L."/>
            <person name="Unver T."/>
            <person name="Budak H."/>
            <person name="Gulick P.J."/>
            <person name="Galiba G."/>
            <person name="Kalapos B."/>
            <person name="Nelson D.R."/>
            <person name="Li P."/>
            <person name="You F.M."/>
            <person name="Luo M.C."/>
            <person name="Dvorak J."/>
        </authorList>
    </citation>
    <scope>NUCLEOTIDE SEQUENCE [LARGE SCALE GENOMIC DNA]</scope>
    <source>
        <strain evidence="13">cv. AL8/78</strain>
    </source>
</reference>
<evidence type="ECO:0000313" key="14">
    <source>
        <dbReference type="Proteomes" id="UP000015105"/>
    </source>
</evidence>
<dbReference type="PANTHER" id="PTHR12553:SF71">
    <property type="entry name" value="RIBONUCLEASE Z"/>
    <property type="match status" value="1"/>
</dbReference>
<keyword evidence="9" id="KW-0378">Hydrolase</keyword>
<keyword evidence="14" id="KW-1185">Reference proteome</keyword>
<evidence type="ECO:0000256" key="10">
    <source>
        <dbReference type="ARBA" id="ARBA00022833"/>
    </source>
</evidence>
<dbReference type="GO" id="GO:1990180">
    <property type="term" value="P:mitochondrial tRNA 3'-end processing"/>
    <property type="evidence" value="ECO:0007669"/>
    <property type="project" value="TreeGrafter"/>
</dbReference>
<keyword evidence="8" id="KW-0255">Endonuclease</keyword>
<evidence type="ECO:0000256" key="11">
    <source>
        <dbReference type="SAM" id="MobiDB-lite"/>
    </source>
</evidence>
<evidence type="ECO:0000256" key="7">
    <source>
        <dbReference type="ARBA" id="ARBA00022723"/>
    </source>
</evidence>
<dbReference type="InterPro" id="IPR027794">
    <property type="entry name" value="tRNase_Z_dom"/>
</dbReference>
<comment type="similarity">
    <text evidence="3">Belongs to the RNase Z family.</text>
</comment>
<keyword evidence="10" id="KW-0862">Zinc</keyword>
<evidence type="ECO:0000313" key="13">
    <source>
        <dbReference type="EnsemblPlants" id="AET3Gv20354600.9"/>
    </source>
</evidence>
<evidence type="ECO:0000256" key="1">
    <source>
        <dbReference type="ARBA" id="ARBA00000402"/>
    </source>
</evidence>
<evidence type="ECO:0000256" key="6">
    <source>
        <dbReference type="ARBA" id="ARBA00022722"/>
    </source>
</evidence>
<dbReference type="GO" id="GO:0042781">
    <property type="term" value="F:3'-tRNA processing endoribonuclease activity"/>
    <property type="evidence" value="ECO:0007669"/>
    <property type="project" value="UniProtKB-EC"/>
</dbReference>
<name>A0A453EIG6_AEGTS</name>
<organism evidence="13 14">
    <name type="scientific">Aegilops tauschii subsp. strangulata</name>
    <name type="common">Goatgrass</name>
    <dbReference type="NCBI Taxonomy" id="200361"/>
    <lineage>
        <taxon>Eukaryota</taxon>
        <taxon>Viridiplantae</taxon>
        <taxon>Streptophyta</taxon>
        <taxon>Embryophyta</taxon>
        <taxon>Tracheophyta</taxon>
        <taxon>Spermatophyta</taxon>
        <taxon>Magnoliopsida</taxon>
        <taxon>Liliopsida</taxon>
        <taxon>Poales</taxon>
        <taxon>Poaceae</taxon>
        <taxon>BOP clade</taxon>
        <taxon>Pooideae</taxon>
        <taxon>Triticodae</taxon>
        <taxon>Triticeae</taxon>
        <taxon>Triticinae</taxon>
        <taxon>Aegilops</taxon>
    </lineage>
</organism>
<dbReference type="Proteomes" id="UP000015105">
    <property type="component" value="Chromosome 3D"/>
</dbReference>
<evidence type="ECO:0000256" key="8">
    <source>
        <dbReference type="ARBA" id="ARBA00022759"/>
    </source>
</evidence>
<keyword evidence="5" id="KW-0819">tRNA processing</keyword>
<dbReference type="GO" id="GO:0005739">
    <property type="term" value="C:mitochondrion"/>
    <property type="evidence" value="ECO:0007669"/>
    <property type="project" value="TreeGrafter"/>
</dbReference>
<dbReference type="EnsemblPlants" id="AET3Gv20354600.9">
    <property type="protein sequence ID" value="AET3Gv20354600.9"/>
    <property type="gene ID" value="AET3Gv20354600"/>
</dbReference>
<dbReference type="AlphaFoldDB" id="A0A453EIG6"/>